<dbReference type="PANTHER" id="PTHR30469:SF15">
    <property type="entry name" value="HLYD FAMILY OF SECRETION PROTEINS"/>
    <property type="match status" value="1"/>
</dbReference>
<sequence length="233" mass="26251">MKKVLGIVAGIFLASSMWAEDVYAIFNAEAIKDANLNLATSGIVSDIFVDVGSEVKKGDLLLNLFNQDIFSQMNSVEQQYIFAKKQWERYKRSGGAVDKNTLDRYLSEYKKLEADYNYQKAVLSKTQLRAPFDGVIASKEVELGDGVSAHSTKLFRIISQDVKLVLEFDFKYINKIKVGDRFDFRIDGRKEDLHTTISKIYPTASTSTRKVKAEAMAKDIIPGTFGDGYIRTK</sequence>
<dbReference type="SUPFAM" id="SSF111369">
    <property type="entry name" value="HlyD-like secretion proteins"/>
    <property type="match status" value="1"/>
</dbReference>
<proteinExistence type="predicted"/>
<dbReference type="Proteomes" id="UP000002495">
    <property type="component" value="Chromosome"/>
</dbReference>
<dbReference type="GO" id="GO:0015562">
    <property type="term" value="F:efflux transmembrane transporter activity"/>
    <property type="evidence" value="ECO:0007669"/>
    <property type="project" value="TreeGrafter"/>
</dbReference>
<dbReference type="OrthoDB" id="5342664at2"/>
<dbReference type="GO" id="GO:1990281">
    <property type="term" value="C:efflux pump complex"/>
    <property type="evidence" value="ECO:0007669"/>
    <property type="project" value="TreeGrafter"/>
</dbReference>
<reference evidence="3 4" key="1">
    <citation type="journal article" date="2003" name="Proc. Natl. Acad. Sci. U.S.A.">
        <title>The complete genome sequence of the carcinogenic bacterium Helicobacter hepaticus.</title>
        <authorList>
            <person name="Suerbaum S."/>
            <person name="Josenhans C."/>
            <person name="Sterzenbach T."/>
            <person name="Drescher B."/>
            <person name="Brandt P."/>
            <person name="Bell M."/>
            <person name="Droege M."/>
            <person name="Fartmann B."/>
            <person name="Fischer H.-P."/>
            <person name="Ge Z."/>
            <person name="Hoerster A."/>
            <person name="Holland R."/>
            <person name="Klein K."/>
            <person name="Koenig J."/>
            <person name="Macko L."/>
            <person name="Mendz G.L."/>
            <person name="Nyakatura G."/>
            <person name="Schauer D.B."/>
            <person name="Shen Z."/>
            <person name="Weber J."/>
            <person name="Frosch M."/>
            <person name="Fox J.G."/>
        </authorList>
    </citation>
    <scope>NUCLEOTIDE SEQUENCE [LARGE SCALE GENOMIC DNA]</scope>
    <source>
        <strain evidence="4">ATCC 51449 / 3B1</strain>
    </source>
</reference>
<dbReference type="RefSeq" id="WP_011115067.1">
    <property type="nucleotide sequence ID" value="NC_004917.1"/>
</dbReference>
<feature type="signal peptide" evidence="1">
    <location>
        <begin position="1"/>
        <end position="19"/>
    </location>
</feature>
<dbReference type="Gene3D" id="2.40.50.100">
    <property type="match status" value="1"/>
</dbReference>
<dbReference type="HOGENOM" id="CLU_097838_0_0_7"/>
<dbReference type="STRING" id="235279.HH_0223"/>
<feature type="domain" description="CzcB-like barrel-sandwich hybrid" evidence="2">
    <location>
        <begin position="39"/>
        <end position="157"/>
    </location>
</feature>
<dbReference type="InterPro" id="IPR058647">
    <property type="entry name" value="BSH_CzcB-like"/>
</dbReference>
<dbReference type="Pfam" id="PF25973">
    <property type="entry name" value="BSH_CzcB"/>
    <property type="match status" value="1"/>
</dbReference>
<organism evidence="3 4">
    <name type="scientific">Helicobacter hepaticus (strain ATCC 51449 / 3B1)</name>
    <dbReference type="NCBI Taxonomy" id="235279"/>
    <lineage>
        <taxon>Bacteria</taxon>
        <taxon>Pseudomonadati</taxon>
        <taxon>Campylobacterota</taxon>
        <taxon>Epsilonproteobacteria</taxon>
        <taxon>Campylobacterales</taxon>
        <taxon>Helicobacteraceae</taxon>
        <taxon>Helicobacter</taxon>
    </lineage>
</organism>
<dbReference type="Gene3D" id="2.40.30.170">
    <property type="match status" value="1"/>
</dbReference>
<dbReference type="Gene3D" id="1.10.287.470">
    <property type="entry name" value="Helix hairpin bin"/>
    <property type="match status" value="1"/>
</dbReference>
<dbReference type="AlphaFoldDB" id="Q7VJM0"/>
<dbReference type="KEGG" id="hhe:HH_0223"/>
<accession>Q7VJM0</accession>
<name>Q7VJM0_HELHP</name>
<protein>
    <recommendedName>
        <fullName evidence="2">CzcB-like barrel-sandwich hybrid domain-containing protein</fullName>
    </recommendedName>
</protein>
<dbReference type="eggNOG" id="COG0845">
    <property type="taxonomic scope" value="Bacteria"/>
</dbReference>
<keyword evidence="4" id="KW-1185">Reference proteome</keyword>
<evidence type="ECO:0000313" key="4">
    <source>
        <dbReference type="Proteomes" id="UP000002495"/>
    </source>
</evidence>
<dbReference type="EMBL" id="AE017125">
    <property type="protein sequence ID" value="AAP76820.1"/>
    <property type="molecule type" value="Genomic_DNA"/>
</dbReference>
<dbReference type="PANTHER" id="PTHR30469">
    <property type="entry name" value="MULTIDRUG RESISTANCE PROTEIN MDTA"/>
    <property type="match status" value="1"/>
</dbReference>
<evidence type="ECO:0000313" key="3">
    <source>
        <dbReference type="EMBL" id="AAP76820.1"/>
    </source>
</evidence>
<gene>
    <name evidence="3" type="ordered locus">HH_0223</name>
</gene>
<evidence type="ECO:0000259" key="2">
    <source>
        <dbReference type="Pfam" id="PF25973"/>
    </source>
</evidence>
<keyword evidence="1" id="KW-0732">Signal</keyword>
<evidence type="ECO:0000256" key="1">
    <source>
        <dbReference type="SAM" id="SignalP"/>
    </source>
</evidence>
<feature type="chain" id="PRO_5004292580" description="CzcB-like barrel-sandwich hybrid domain-containing protein" evidence="1">
    <location>
        <begin position="20"/>
        <end position="233"/>
    </location>
</feature>